<organism evidence="2 3">
    <name type="scientific">Actinidia rufa</name>
    <dbReference type="NCBI Taxonomy" id="165716"/>
    <lineage>
        <taxon>Eukaryota</taxon>
        <taxon>Viridiplantae</taxon>
        <taxon>Streptophyta</taxon>
        <taxon>Embryophyta</taxon>
        <taxon>Tracheophyta</taxon>
        <taxon>Spermatophyta</taxon>
        <taxon>Magnoliopsida</taxon>
        <taxon>eudicotyledons</taxon>
        <taxon>Gunneridae</taxon>
        <taxon>Pentapetalae</taxon>
        <taxon>asterids</taxon>
        <taxon>Ericales</taxon>
        <taxon>Actinidiaceae</taxon>
        <taxon>Actinidia</taxon>
    </lineage>
</organism>
<dbReference type="Pfam" id="PF01031">
    <property type="entry name" value="Dynamin_M"/>
    <property type="match status" value="1"/>
</dbReference>
<proteinExistence type="predicted"/>
<dbReference type="InterPro" id="IPR027417">
    <property type="entry name" value="P-loop_NTPase"/>
</dbReference>
<evidence type="ECO:0000259" key="1">
    <source>
        <dbReference type="Pfam" id="PF01031"/>
    </source>
</evidence>
<name>A0A7J0GLX1_9ERIC</name>
<dbReference type="InterPro" id="IPR000375">
    <property type="entry name" value="Dynamin_stalk"/>
</dbReference>
<protein>
    <submittedName>
        <fullName evidence="2">DYNAMIN-like 1E</fullName>
    </submittedName>
</protein>
<dbReference type="AlphaFoldDB" id="A0A7J0GLX1"/>
<dbReference type="GO" id="GO:0005874">
    <property type="term" value="C:microtubule"/>
    <property type="evidence" value="ECO:0007669"/>
    <property type="project" value="TreeGrafter"/>
</dbReference>
<dbReference type="PANTHER" id="PTHR11566">
    <property type="entry name" value="DYNAMIN"/>
    <property type="match status" value="1"/>
</dbReference>
<dbReference type="OrthoDB" id="1671403at2759"/>
<dbReference type="GO" id="GO:0016020">
    <property type="term" value="C:membrane"/>
    <property type="evidence" value="ECO:0007669"/>
    <property type="project" value="TreeGrafter"/>
</dbReference>
<reference evidence="2 3" key="1">
    <citation type="submission" date="2019-07" db="EMBL/GenBank/DDBJ databases">
        <title>De Novo Assembly of kiwifruit Actinidia rufa.</title>
        <authorList>
            <person name="Sugita-Konishi S."/>
            <person name="Sato K."/>
            <person name="Mori E."/>
            <person name="Abe Y."/>
            <person name="Kisaki G."/>
            <person name="Hamano K."/>
            <person name="Suezawa K."/>
            <person name="Otani M."/>
            <person name="Fukuda T."/>
            <person name="Manabe T."/>
            <person name="Gomi K."/>
            <person name="Tabuchi M."/>
            <person name="Akimitsu K."/>
            <person name="Kataoka I."/>
        </authorList>
    </citation>
    <scope>NUCLEOTIDE SEQUENCE [LARGE SCALE GENOMIC DNA]</scope>
    <source>
        <strain evidence="3">cv. Fuchu</strain>
    </source>
</reference>
<dbReference type="Gene3D" id="3.40.50.300">
    <property type="entry name" value="P-loop containing nucleotide triphosphate hydrolases"/>
    <property type="match status" value="1"/>
</dbReference>
<evidence type="ECO:0000313" key="3">
    <source>
        <dbReference type="Proteomes" id="UP000585474"/>
    </source>
</evidence>
<dbReference type="GO" id="GO:0008017">
    <property type="term" value="F:microtubule binding"/>
    <property type="evidence" value="ECO:0007669"/>
    <property type="project" value="TreeGrafter"/>
</dbReference>
<comment type="caution">
    <text evidence="2">The sequence shown here is derived from an EMBL/GenBank/DDBJ whole genome shotgun (WGS) entry which is preliminary data.</text>
</comment>
<feature type="domain" description="Dynamin stalk" evidence="1">
    <location>
        <begin position="3"/>
        <end position="99"/>
    </location>
</feature>
<dbReference type="GO" id="GO:0003924">
    <property type="term" value="F:GTPase activity"/>
    <property type="evidence" value="ECO:0007669"/>
    <property type="project" value="TreeGrafter"/>
</dbReference>
<dbReference type="EMBL" id="BJWL01000023">
    <property type="protein sequence ID" value="GFZ11785.1"/>
    <property type="molecule type" value="Genomic_DNA"/>
</dbReference>
<dbReference type="InterPro" id="IPR022812">
    <property type="entry name" value="Dynamin"/>
</dbReference>
<keyword evidence="3" id="KW-1185">Reference proteome</keyword>
<accession>A0A7J0GLX1</accession>
<gene>
    <name evidence="2" type="ORF">Acr_23g0001700</name>
</gene>
<sequence length="100" mass="11295">MVSARRKEHEYFATSPDYGYLSSKMGSEYLAKLLSKHLESVIMARIPSITSLINKSIDELESEMDHFGRPIAVDTGAQLNIILELCRAFDRIFKEQLDGG</sequence>
<dbReference type="PANTHER" id="PTHR11566:SF151">
    <property type="entry name" value="PHRAGMOPLASTIN DRP1E"/>
    <property type="match status" value="1"/>
</dbReference>
<evidence type="ECO:0000313" key="2">
    <source>
        <dbReference type="EMBL" id="GFZ11785.1"/>
    </source>
</evidence>
<dbReference type="GO" id="GO:0005737">
    <property type="term" value="C:cytoplasm"/>
    <property type="evidence" value="ECO:0007669"/>
    <property type="project" value="TreeGrafter"/>
</dbReference>
<dbReference type="Proteomes" id="UP000585474">
    <property type="component" value="Unassembled WGS sequence"/>
</dbReference>